<dbReference type="Pfam" id="PF15624">
    <property type="entry name" value="Mif2_N"/>
    <property type="match status" value="1"/>
</dbReference>
<dbReference type="PANTHER" id="PTHR16684">
    <property type="entry name" value="CENTROMERE PROTEIN C"/>
    <property type="match status" value="1"/>
</dbReference>
<dbReference type="PANTHER" id="PTHR16684:SF11">
    <property type="entry name" value="CENTROMERE PROTEIN C"/>
    <property type="match status" value="1"/>
</dbReference>
<dbReference type="Gene3D" id="2.60.120.10">
    <property type="entry name" value="Jelly Rolls"/>
    <property type="match status" value="1"/>
</dbReference>
<dbReference type="GO" id="GO:0051315">
    <property type="term" value="P:attachment of mitotic spindle microtubules to kinetochore"/>
    <property type="evidence" value="ECO:0007669"/>
    <property type="project" value="TreeGrafter"/>
</dbReference>
<organism evidence="10 11">
    <name type="scientific">Melanomma pulvis-pyrius CBS 109.77</name>
    <dbReference type="NCBI Taxonomy" id="1314802"/>
    <lineage>
        <taxon>Eukaryota</taxon>
        <taxon>Fungi</taxon>
        <taxon>Dikarya</taxon>
        <taxon>Ascomycota</taxon>
        <taxon>Pezizomycotina</taxon>
        <taxon>Dothideomycetes</taxon>
        <taxon>Pleosporomycetidae</taxon>
        <taxon>Pleosporales</taxon>
        <taxon>Melanommataceae</taxon>
        <taxon>Melanomma</taxon>
    </lineage>
</organism>
<feature type="compositionally biased region" description="Low complexity" evidence="7">
    <location>
        <begin position="289"/>
        <end position="302"/>
    </location>
</feature>
<dbReference type="Proteomes" id="UP000799757">
    <property type="component" value="Unassembled WGS sequence"/>
</dbReference>
<name>A0A6A6X8D6_9PLEO</name>
<keyword evidence="4" id="KW-0539">Nucleus</keyword>
<feature type="compositionally biased region" description="Polar residues" evidence="7">
    <location>
        <begin position="154"/>
        <end position="164"/>
    </location>
</feature>
<dbReference type="InterPro" id="IPR028386">
    <property type="entry name" value="CENP-C/Mif2/cnp3"/>
</dbReference>
<feature type="region of interest" description="Disordered" evidence="7">
    <location>
        <begin position="152"/>
        <end position="183"/>
    </location>
</feature>
<dbReference type="GO" id="GO:0000776">
    <property type="term" value="C:kinetochore"/>
    <property type="evidence" value="ECO:0007669"/>
    <property type="project" value="InterPro"/>
</dbReference>
<feature type="compositionally biased region" description="Polar residues" evidence="7">
    <location>
        <begin position="67"/>
        <end position="77"/>
    </location>
</feature>
<dbReference type="GO" id="GO:0019237">
    <property type="term" value="F:centromeric DNA binding"/>
    <property type="evidence" value="ECO:0007669"/>
    <property type="project" value="InterPro"/>
</dbReference>
<feature type="compositionally biased region" description="Basic and acidic residues" evidence="7">
    <location>
        <begin position="360"/>
        <end position="382"/>
    </location>
</feature>
<feature type="domain" description="Mif2 N-terminal" evidence="9">
    <location>
        <begin position="18"/>
        <end position="148"/>
    </location>
</feature>
<dbReference type="InterPro" id="IPR025974">
    <property type="entry name" value="Mif2/CENP-C_cupin"/>
</dbReference>
<comment type="function">
    <text evidence="5">Component of the kinetochore, a multiprotein complex that assembles on centromeric DNA and attaches chromosomes to spindle microtubules, mediating chromosome segregation and sister chromatid segregation during meiosis and mitosis. Component of the inner kinetochore constitutive centromere-associated network (CCAN), which serves as a structural platform for outer kinetochore assembly.</text>
</comment>
<proteinExistence type="inferred from homology"/>
<dbReference type="AlphaFoldDB" id="A0A6A6X8D6"/>
<dbReference type="InterPro" id="IPR028929">
    <property type="entry name" value="Mif2_N"/>
</dbReference>
<evidence type="ECO:0000256" key="6">
    <source>
        <dbReference type="ARBA" id="ARBA00075033"/>
    </source>
</evidence>
<dbReference type="InterPro" id="IPR014710">
    <property type="entry name" value="RmlC-like_jellyroll"/>
</dbReference>
<keyword evidence="11" id="KW-1185">Reference proteome</keyword>
<sequence length="676" mass="74389">MAPAVRKREGRENRGTQYFDVGVQGRKTGITLKDTGRRDEHGMEPISGIFSSPEKSPPKRSARKTGGTVTDSESMDLQESPIPDLTTSTHILRNTRTTLPPPRSRSPMKTALGSSPRRHTSVGPRAQSLLLSSPVRAISHAVSRRLDFEEDTVMQESPALSGSGQPRGKRSDIYDMEESPSRGLSAVLDESVVQEEINAYEESAMMNGIAEDSFVGGVGDDSIAGAELLDESVHVTEAEAEAEEEEEEVVENEPEVVVKQPLKRGRKRKSDALESTAEDQKSAHKPKKQAPAAQKGKKAALPSRRSNRISDIEEGASLAMDESMDALEQIEQTEQPPVAAKRRGRPPKVQPQPEKAASITEKRGPKLTEPKTLELQSFKKPELPGPKKAKAAAKPKSKTDAKTGETNTEPHEPATGRFVDTLGNPLSKADVDQMSTTSVGSRYGRGRQLLSVYRELGPDEVSRVGKTGRHRVPPVDFWKNEKVIYNSVNKTLESVVKNESQELAPTKRSKQKGRRRALTVVDEEDEDDLAEWEAHDGFIVGEFRDFDPETEVISTDLLEDTIGWAQKGINPADVPDASFRFTKLGSAGKSSFLSWGFIELKPDQIKRTKNSRRMHMVFHVTAGAVEVKVHDSDFTVHKGGVWQVPRGNTYSIRNVGSGTSRVFFSQAFEKTAEAEE</sequence>
<evidence type="ECO:0000256" key="5">
    <source>
        <dbReference type="ARBA" id="ARBA00057947"/>
    </source>
</evidence>
<dbReference type="EMBL" id="MU001983">
    <property type="protein sequence ID" value="KAF2792147.1"/>
    <property type="molecule type" value="Genomic_DNA"/>
</dbReference>
<feature type="compositionally biased region" description="Basic residues" evidence="7">
    <location>
        <begin position="387"/>
        <end position="396"/>
    </location>
</feature>
<dbReference type="CDD" id="cd06993">
    <property type="entry name" value="cupin_CENP-C_C"/>
    <property type="match status" value="1"/>
</dbReference>
<dbReference type="GO" id="GO:0005634">
    <property type="term" value="C:nucleus"/>
    <property type="evidence" value="ECO:0007669"/>
    <property type="project" value="UniProtKB-SubCell"/>
</dbReference>
<evidence type="ECO:0000313" key="11">
    <source>
        <dbReference type="Proteomes" id="UP000799757"/>
    </source>
</evidence>
<dbReference type="SUPFAM" id="SSF51182">
    <property type="entry name" value="RmlC-like cupins"/>
    <property type="match status" value="1"/>
</dbReference>
<dbReference type="FunFam" id="2.60.120.10:FF:000033">
    <property type="entry name" value="Centromere protein C 1"/>
    <property type="match status" value="1"/>
</dbReference>
<dbReference type="GO" id="GO:0051455">
    <property type="term" value="P:spindle attachment to meiosis I kinetochore"/>
    <property type="evidence" value="ECO:0007669"/>
    <property type="project" value="TreeGrafter"/>
</dbReference>
<comment type="similarity">
    <text evidence="2">Belongs to the CENP-C/MIF2 family.</text>
</comment>
<feature type="region of interest" description="Disordered" evidence="7">
    <location>
        <begin position="1"/>
        <end position="123"/>
    </location>
</feature>
<feature type="compositionally biased region" description="Basic and acidic residues" evidence="7">
    <location>
        <begin position="1"/>
        <end position="14"/>
    </location>
</feature>
<evidence type="ECO:0000313" key="10">
    <source>
        <dbReference type="EMBL" id="KAF2792147.1"/>
    </source>
</evidence>
<evidence type="ECO:0000259" key="9">
    <source>
        <dbReference type="Pfam" id="PF15624"/>
    </source>
</evidence>
<evidence type="ECO:0000256" key="2">
    <source>
        <dbReference type="ARBA" id="ARBA00010291"/>
    </source>
</evidence>
<feature type="compositionally biased region" description="Acidic residues" evidence="7">
    <location>
        <begin position="238"/>
        <end position="254"/>
    </location>
</feature>
<dbReference type="Pfam" id="PF11699">
    <property type="entry name" value="CENP-C_C"/>
    <property type="match status" value="1"/>
</dbReference>
<dbReference type="GO" id="GO:0051382">
    <property type="term" value="P:kinetochore assembly"/>
    <property type="evidence" value="ECO:0007669"/>
    <property type="project" value="InterPro"/>
</dbReference>
<evidence type="ECO:0000256" key="1">
    <source>
        <dbReference type="ARBA" id="ARBA00004123"/>
    </source>
</evidence>
<gene>
    <name evidence="10" type="ORF">K505DRAFT_326353</name>
</gene>
<evidence type="ECO:0000256" key="3">
    <source>
        <dbReference type="ARBA" id="ARBA00023125"/>
    </source>
</evidence>
<feature type="domain" description="Mif2/CENP-C cupin" evidence="8">
    <location>
        <begin position="579"/>
        <end position="666"/>
    </location>
</feature>
<feature type="region of interest" description="Disordered" evidence="7">
    <location>
        <begin position="236"/>
        <end position="418"/>
    </location>
</feature>
<feature type="compositionally biased region" description="Basic and acidic residues" evidence="7">
    <location>
        <begin position="34"/>
        <end position="43"/>
    </location>
</feature>
<keyword evidence="3" id="KW-0238">DNA-binding</keyword>
<evidence type="ECO:0000256" key="4">
    <source>
        <dbReference type="ARBA" id="ARBA00023242"/>
    </source>
</evidence>
<protein>
    <recommendedName>
        <fullName evidence="6">CENP-C homolog</fullName>
    </recommendedName>
</protein>
<feature type="compositionally biased region" description="Basic and acidic residues" evidence="7">
    <location>
        <begin position="397"/>
        <end position="414"/>
    </location>
</feature>
<dbReference type="OrthoDB" id="1939643at2759"/>
<dbReference type="InterPro" id="IPR011051">
    <property type="entry name" value="RmlC_Cupin_sf"/>
</dbReference>
<reference evidence="10" key="1">
    <citation type="journal article" date="2020" name="Stud. Mycol.">
        <title>101 Dothideomycetes genomes: a test case for predicting lifestyles and emergence of pathogens.</title>
        <authorList>
            <person name="Haridas S."/>
            <person name="Albert R."/>
            <person name="Binder M."/>
            <person name="Bloem J."/>
            <person name="Labutti K."/>
            <person name="Salamov A."/>
            <person name="Andreopoulos B."/>
            <person name="Baker S."/>
            <person name="Barry K."/>
            <person name="Bills G."/>
            <person name="Bluhm B."/>
            <person name="Cannon C."/>
            <person name="Castanera R."/>
            <person name="Culley D."/>
            <person name="Daum C."/>
            <person name="Ezra D."/>
            <person name="Gonzalez J."/>
            <person name="Henrissat B."/>
            <person name="Kuo A."/>
            <person name="Liang C."/>
            <person name="Lipzen A."/>
            <person name="Lutzoni F."/>
            <person name="Magnuson J."/>
            <person name="Mondo S."/>
            <person name="Nolan M."/>
            <person name="Ohm R."/>
            <person name="Pangilinan J."/>
            <person name="Park H.-J."/>
            <person name="Ramirez L."/>
            <person name="Alfaro M."/>
            <person name="Sun H."/>
            <person name="Tritt A."/>
            <person name="Yoshinaga Y."/>
            <person name="Zwiers L.-H."/>
            <person name="Turgeon B."/>
            <person name="Goodwin S."/>
            <person name="Spatafora J."/>
            <person name="Crous P."/>
            <person name="Grigoriev I."/>
        </authorList>
    </citation>
    <scope>NUCLEOTIDE SEQUENCE</scope>
    <source>
        <strain evidence="10">CBS 109.77</strain>
    </source>
</reference>
<evidence type="ECO:0000256" key="7">
    <source>
        <dbReference type="SAM" id="MobiDB-lite"/>
    </source>
</evidence>
<accession>A0A6A6X8D6</accession>
<evidence type="ECO:0000259" key="8">
    <source>
        <dbReference type="Pfam" id="PF11699"/>
    </source>
</evidence>
<comment type="subcellular location">
    <subcellularLocation>
        <location evidence="1">Nucleus</location>
    </subcellularLocation>
</comment>